<evidence type="ECO:0000313" key="2">
    <source>
        <dbReference type="Proteomes" id="UP001501757"/>
    </source>
</evidence>
<dbReference type="EMBL" id="BAAAEI010000003">
    <property type="protein sequence ID" value="GAA0343314.1"/>
    <property type="molecule type" value="Genomic_DNA"/>
</dbReference>
<accession>A0ABN0WPA5</accession>
<comment type="caution">
    <text evidence="1">The sequence shown here is derived from an EMBL/GenBank/DDBJ whole genome shotgun (WGS) entry which is preliminary data.</text>
</comment>
<dbReference type="Proteomes" id="UP001501757">
    <property type="component" value="Unassembled WGS sequence"/>
</dbReference>
<evidence type="ECO:0008006" key="3">
    <source>
        <dbReference type="Google" id="ProtNLM"/>
    </source>
</evidence>
<evidence type="ECO:0000313" key="1">
    <source>
        <dbReference type="EMBL" id="GAA0343314.1"/>
    </source>
</evidence>
<protein>
    <recommendedName>
        <fullName evidence="3">Transmembrane protein</fullName>
    </recommendedName>
</protein>
<name>A0ABN0WPA5_9ALTE</name>
<proteinExistence type="predicted"/>
<gene>
    <name evidence="1" type="ORF">GCM10009092_04900</name>
</gene>
<dbReference type="RefSeq" id="WP_343841341.1">
    <property type="nucleotide sequence ID" value="NZ_BAAAEI010000003.1"/>
</dbReference>
<organism evidence="1 2">
    <name type="scientific">Bowmanella denitrificans</name>
    <dbReference type="NCBI Taxonomy" id="366582"/>
    <lineage>
        <taxon>Bacteria</taxon>
        <taxon>Pseudomonadati</taxon>
        <taxon>Pseudomonadota</taxon>
        <taxon>Gammaproteobacteria</taxon>
        <taxon>Alteromonadales</taxon>
        <taxon>Alteromonadaceae</taxon>
        <taxon>Bowmanella</taxon>
    </lineage>
</organism>
<reference evidence="1 2" key="1">
    <citation type="journal article" date="2019" name="Int. J. Syst. Evol. Microbiol.">
        <title>The Global Catalogue of Microorganisms (GCM) 10K type strain sequencing project: providing services to taxonomists for standard genome sequencing and annotation.</title>
        <authorList>
            <consortium name="The Broad Institute Genomics Platform"/>
            <consortium name="The Broad Institute Genome Sequencing Center for Infectious Disease"/>
            <person name="Wu L."/>
            <person name="Ma J."/>
        </authorList>
    </citation>
    <scope>NUCLEOTIDE SEQUENCE [LARGE SCALE GENOMIC DNA]</scope>
    <source>
        <strain evidence="1 2">JCM 13378</strain>
    </source>
</reference>
<keyword evidence="2" id="KW-1185">Reference proteome</keyword>
<sequence>MVIQGHRKTFILVAVIFILPVLLAKLALEMGWFNRASTNNGQLLEPSLDLSMLDSQHKWRLLYLLPADCDSSCENALIAINQVWVALGREQDRAEPVVILTDNSDSRPRQQLDKLTGVRLLNVASQDVNEVFKDVPTDGIFLVDTLDNVILRYPLQTEQQQAVLHSREILADLRKLLKLSRIG</sequence>